<dbReference type="GO" id="GO:0016787">
    <property type="term" value="F:hydrolase activity"/>
    <property type="evidence" value="ECO:0007669"/>
    <property type="project" value="UniProtKB-KW"/>
</dbReference>
<sequence length="333" mass="38841">MKAWKESACLILAAQKGLNVKSSFNYSLLLLKRHPNTKFPGSYVYPGGLIEPADADLKWQELFENQGCNKSSFDSLFTNSTKKLEIFREVKHELPRQISLRISAIRETFEECGVLICKKPSDNCELPIQPCDLQIPKEELNFWQKKVHNDANEFFNMCKNFKCHPNLWALQEWSNWLTPTFFQARFDAVFFFTMLSKIPDSNLDYVEMQELLWIEPKEMMENPLIWSALPPPQQYTAIEMSKYKNSSELLNAMELKSKREIKRNLPMSVILKNGSVHLLPGDSMYPDNIDPCKKEVIDKTNLTIEQFRNEAQKIHRLEMFDSPDIKNNLLSKF</sequence>
<comment type="similarity">
    <text evidence="3">Belongs to the Nudix hydrolase family.</text>
</comment>
<protein>
    <recommendedName>
        <fullName evidence="8">Nudix hydrolase domain-containing protein</fullName>
    </recommendedName>
</protein>
<evidence type="ECO:0000256" key="2">
    <source>
        <dbReference type="ARBA" id="ARBA00001946"/>
    </source>
</evidence>
<comment type="cofactor">
    <cofactor evidence="2">
        <name>Mg(2+)</name>
        <dbReference type="ChEBI" id="CHEBI:18420"/>
    </cofactor>
</comment>
<keyword evidence="6" id="KW-0460">Magnesium</keyword>
<dbReference type="CDD" id="cd18870">
    <property type="entry name" value="NUDIX_AcylCoAdiphos_Nudt19"/>
    <property type="match status" value="1"/>
</dbReference>
<dbReference type="SUPFAM" id="SSF55811">
    <property type="entry name" value="Nudix"/>
    <property type="match status" value="1"/>
</dbReference>
<dbReference type="GO" id="GO:0046872">
    <property type="term" value="F:metal ion binding"/>
    <property type="evidence" value="ECO:0007669"/>
    <property type="project" value="UniProtKB-KW"/>
</dbReference>
<name>A0ABD2WFQ1_9HYME</name>
<evidence type="ECO:0000256" key="3">
    <source>
        <dbReference type="ARBA" id="ARBA00005582"/>
    </source>
</evidence>
<dbReference type="EMBL" id="JBJJXI010000109">
    <property type="protein sequence ID" value="KAL3391545.1"/>
    <property type="molecule type" value="Genomic_DNA"/>
</dbReference>
<keyword evidence="10" id="KW-1185">Reference proteome</keyword>
<dbReference type="PANTHER" id="PTHR12318:SF0">
    <property type="entry name" value="ACYL-COENZYME A DIPHOSPHATASE NUDT19"/>
    <property type="match status" value="1"/>
</dbReference>
<keyword evidence="7" id="KW-0464">Manganese</keyword>
<evidence type="ECO:0000256" key="6">
    <source>
        <dbReference type="ARBA" id="ARBA00022842"/>
    </source>
</evidence>
<evidence type="ECO:0000256" key="1">
    <source>
        <dbReference type="ARBA" id="ARBA00001936"/>
    </source>
</evidence>
<dbReference type="PANTHER" id="PTHR12318">
    <property type="entry name" value="TESTOSTERONE-REGULATED PROTEIN RP2"/>
    <property type="match status" value="1"/>
</dbReference>
<evidence type="ECO:0000259" key="8">
    <source>
        <dbReference type="PROSITE" id="PS51462"/>
    </source>
</evidence>
<evidence type="ECO:0000313" key="10">
    <source>
        <dbReference type="Proteomes" id="UP001627154"/>
    </source>
</evidence>
<keyword evidence="5" id="KW-0378">Hydrolase</keyword>
<organism evidence="9 10">
    <name type="scientific">Trichogramma kaykai</name>
    <dbReference type="NCBI Taxonomy" id="54128"/>
    <lineage>
        <taxon>Eukaryota</taxon>
        <taxon>Metazoa</taxon>
        <taxon>Ecdysozoa</taxon>
        <taxon>Arthropoda</taxon>
        <taxon>Hexapoda</taxon>
        <taxon>Insecta</taxon>
        <taxon>Pterygota</taxon>
        <taxon>Neoptera</taxon>
        <taxon>Endopterygota</taxon>
        <taxon>Hymenoptera</taxon>
        <taxon>Apocrita</taxon>
        <taxon>Proctotrupomorpha</taxon>
        <taxon>Chalcidoidea</taxon>
        <taxon>Trichogrammatidae</taxon>
        <taxon>Trichogramma</taxon>
    </lineage>
</organism>
<evidence type="ECO:0000256" key="7">
    <source>
        <dbReference type="ARBA" id="ARBA00023211"/>
    </source>
</evidence>
<comment type="caution">
    <text evidence="9">The sequence shown here is derived from an EMBL/GenBank/DDBJ whole genome shotgun (WGS) entry which is preliminary data.</text>
</comment>
<proteinExistence type="inferred from homology"/>
<accession>A0ABD2WFQ1</accession>
<gene>
    <name evidence="9" type="ORF">TKK_013856</name>
</gene>
<comment type="cofactor">
    <cofactor evidence="1">
        <name>Mn(2+)</name>
        <dbReference type="ChEBI" id="CHEBI:29035"/>
    </cofactor>
</comment>
<keyword evidence="4" id="KW-0479">Metal-binding</keyword>
<dbReference type="Gene3D" id="3.90.79.10">
    <property type="entry name" value="Nucleoside Triphosphate Pyrophosphohydrolase"/>
    <property type="match status" value="1"/>
</dbReference>
<dbReference type="PROSITE" id="PS51462">
    <property type="entry name" value="NUDIX"/>
    <property type="match status" value="1"/>
</dbReference>
<dbReference type="InterPro" id="IPR015797">
    <property type="entry name" value="NUDIX_hydrolase-like_dom_sf"/>
</dbReference>
<reference evidence="9 10" key="1">
    <citation type="journal article" date="2024" name="bioRxiv">
        <title>A reference genome for Trichogramma kaykai: A tiny desert-dwelling parasitoid wasp with competing sex-ratio distorters.</title>
        <authorList>
            <person name="Culotta J."/>
            <person name="Lindsey A.R."/>
        </authorList>
    </citation>
    <scope>NUCLEOTIDE SEQUENCE [LARGE SCALE GENOMIC DNA]</scope>
    <source>
        <strain evidence="9 10">KSX58</strain>
    </source>
</reference>
<feature type="domain" description="Nudix hydrolase" evidence="8">
    <location>
        <begin position="4"/>
        <end position="236"/>
    </location>
</feature>
<dbReference type="InterPro" id="IPR000086">
    <property type="entry name" value="NUDIX_hydrolase_dom"/>
</dbReference>
<evidence type="ECO:0000256" key="5">
    <source>
        <dbReference type="ARBA" id="ARBA00022801"/>
    </source>
</evidence>
<dbReference type="InterPro" id="IPR039121">
    <property type="entry name" value="NUDT19"/>
</dbReference>
<evidence type="ECO:0000256" key="4">
    <source>
        <dbReference type="ARBA" id="ARBA00022723"/>
    </source>
</evidence>
<evidence type="ECO:0000313" key="9">
    <source>
        <dbReference type="EMBL" id="KAL3391545.1"/>
    </source>
</evidence>
<dbReference type="Proteomes" id="UP001627154">
    <property type="component" value="Unassembled WGS sequence"/>
</dbReference>
<dbReference type="AlphaFoldDB" id="A0ABD2WFQ1"/>